<dbReference type="STRING" id="1048834.TC41_0037"/>
<dbReference type="HOGENOM" id="CLU_2784699_0_0_9"/>
<evidence type="ECO:0000313" key="3">
    <source>
        <dbReference type="Proteomes" id="UP000000292"/>
    </source>
</evidence>
<feature type="compositionally biased region" description="Basic and acidic residues" evidence="1">
    <location>
        <begin position="59"/>
        <end position="68"/>
    </location>
</feature>
<feature type="region of interest" description="Disordered" evidence="1">
    <location>
        <begin position="22"/>
        <end position="68"/>
    </location>
</feature>
<gene>
    <name evidence="2" type="ordered locus">TC41_0037</name>
</gene>
<reference evidence="2 3" key="1">
    <citation type="journal article" date="2011" name="J. Bacteriol.">
        <title>Complete Genome Sequence of Alicyclobacillus acidocaldarius Strain Tc-4-1.</title>
        <authorList>
            <person name="Chen Y."/>
            <person name="He Y."/>
            <person name="Zhang B."/>
            <person name="Yang J."/>
            <person name="Li W."/>
            <person name="Dong Z."/>
            <person name="Hu S."/>
        </authorList>
    </citation>
    <scope>NUCLEOTIDE SEQUENCE [LARGE SCALE GENOMIC DNA]</scope>
    <source>
        <strain evidence="2 3">Tc-4-1</strain>
    </source>
</reference>
<proteinExistence type="predicted"/>
<protein>
    <submittedName>
        <fullName evidence="2">Uncharacterized protein</fullName>
    </submittedName>
</protein>
<accession>F8IHQ0</accession>
<organism evidence="2 3">
    <name type="scientific">Alicyclobacillus acidocaldarius (strain Tc-4-1)</name>
    <name type="common">Bacillus acidocaldarius</name>
    <dbReference type="NCBI Taxonomy" id="1048834"/>
    <lineage>
        <taxon>Bacteria</taxon>
        <taxon>Bacillati</taxon>
        <taxon>Bacillota</taxon>
        <taxon>Bacilli</taxon>
        <taxon>Bacillales</taxon>
        <taxon>Alicyclobacillaceae</taxon>
        <taxon>Alicyclobacillus</taxon>
    </lineage>
</organism>
<evidence type="ECO:0000313" key="2">
    <source>
        <dbReference type="EMBL" id="AEJ42017.1"/>
    </source>
</evidence>
<name>F8IHQ0_ALIAT</name>
<dbReference type="Proteomes" id="UP000000292">
    <property type="component" value="Chromosome"/>
</dbReference>
<dbReference type="EMBL" id="CP002902">
    <property type="protein sequence ID" value="AEJ42017.1"/>
    <property type="molecule type" value="Genomic_DNA"/>
</dbReference>
<sequence>MGPPTISAEQLMLCHHASVPVTASMGPPTISAEQRPYSDRSYARGYGFNGAADDLGGATKRESSSESV</sequence>
<dbReference type="AlphaFoldDB" id="F8IHQ0"/>
<reference evidence="3" key="2">
    <citation type="submission" date="2011-06" db="EMBL/GenBank/DDBJ databases">
        <title>The complete genome sequence of Alicyclobacillus acidocaldarius sp. Tc-4-1.</title>
        <authorList>
            <person name="Chen Y."/>
            <person name="He Y."/>
            <person name="Dong Z."/>
            <person name="Hu S."/>
        </authorList>
    </citation>
    <scope>NUCLEOTIDE SEQUENCE [LARGE SCALE GENOMIC DNA]</scope>
    <source>
        <strain evidence="3">Tc-4-1</strain>
    </source>
</reference>
<dbReference type="KEGG" id="aad:TC41_0037"/>
<evidence type="ECO:0000256" key="1">
    <source>
        <dbReference type="SAM" id="MobiDB-lite"/>
    </source>
</evidence>